<dbReference type="InterPro" id="IPR029058">
    <property type="entry name" value="AB_hydrolase_fold"/>
</dbReference>
<dbReference type="Proteomes" id="UP001500618">
    <property type="component" value="Unassembled WGS sequence"/>
</dbReference>
<feature type="domain" description="Serine aminopeptidase S33" evidence="1">
    <location>
        <begin position="22"/>
        <end position="234"/>
    </location>
</feature>
<reference evidence="2 3" key="1">
    <citation type="journal article" date="2019" name="Int. J. Syst. Evol. Microbiol.">
        <title>The Global Catalogue of Microorganisms (GCM) 10K type strain sequencing project: providing services to taxonomists for standard genome sequencing and annotation.</title>
        <authorList>
            <consortium name="The Broad Institute Genomics Platform"/>
            <consortium name="The Broad Institute Genome Sequencing Center for Infectious Disease"/>
            <person name="Wu L."/>
            <person name="Ma J."/>
        </authorList>
    </citation>
    <scope>NUCLEOTIDE SEQUENCE [LARGE SCALE GENOMIC DNA]</scope>
    <source>
        <strain evidence="2 3">JCM 14718</strain>
    </source>
</reference>
<dbReference type="EMBL" id="BAAANY010000029">
    <property type="protein sequence ID" value="GAA1703711.1"/>
    <property type="molecule type" value="Genomic_DNA"/>
</dbReference>
<dbReference type="InterPro" id="IPR012354">
    <property type="entry name" value="Esterase_lipase"/>
</dbReference>
<organism evidence="2 3">
    <name type="scientific">Fodinicola feengrottensis</name>
    <dbReference type="NCBI Taxonomy" id="435914"/>
    <lineage>
        <taxon>Bacteria</taxon>
        <taxon>Bacillati</taxon>
        <taxon>Actinomycetota</taxon>
        <taxon>Actinomycetes</taxon>
        <taxon>Mycobacteriales</taxon>
        <taxon>Fodinicola</taxon>
    </lineage>
</organism>
<dbReference type="InterPro" id="IPR022742">
    <property type="entry name" value="Hydrolase_4"/>
</dbReference>
<dbReference type="Gene3D" id="3.40.50.1820">
    <property type="entry name" value="alpha/beta hydrolase"/>
    <property type="match status" value="1"/>
</dbReference>
<keyword evidence="3" id="KW-1185">Reference proteome</keyword>
<protein>
    <submittedName>
        <fullName evidence="2">Alpha/beta fold hydrolase</fullName>
    </submittedName>
</protein>
<dbReference type="Pfam" id="PF12146">
    <property type="entry name" value="Hydrolase_4"/>
    <property type="match status" value="1"/>
</dbReference>
<evidence type="ECO:0000313" key="2">
    <source>
        <dbReference type="EMBL" id="GAA1703711.1"/>
    </source>
</evidence>
<dbReference type="PANTHER" id="PTHR43194:SF5">
    <property type="entry name" value="PIMELOYL-[ACYL-CARRIER PROTEIN] METHYL ESTER ESTERASE"/>
    <property type="match status" value="1"/>
</dbReference>
<dbReference type="SUPFAM" id="SSF53474">
    <property type="entry name" value="alpha/beta-Hydrolases"/>
    <property type="match status" value="1"/>
</dbReference>
<keyword evidence="2" id="KW-0378">Hydrolase</keyword>
<evidence type="ECO:0000313" key="3">
    <source>
        <dbReference type="Proteomes" id="UP001500618"/>
    </source>
</evidence>
<dbReference type="InterPro" id="IPR050228">
    <property type="entry name" value="Carboxylesterase_BioH"/>
</dbReference>
<dbReference type="RefSeq" id="WP_163572914.1">
    <property type="nucleotide sequence ID" value="NZ_BAAANY010000029.1"/>
</dbReference>
<dbReference type="PIRSF" id="PIRSF017388">
    <property type="entry name" value="Esterase_lipase"/>
    <property type="match status" value="1"/>
</dbReference>
<dbReference type="PANTHER" id="PTHR43194">
    <property type="entry name" value="HYDROLASE ALPHA/BETA FOLD FAMILY"/>
    <property type="match status" value="1"/>
</dbReference>
<accession>A0ABN2IF52</accession>
<name>A0ABN2IF52_9ACTN</name>
<proteinExistence type="predicted"/>
<gene>
    <name evidence="2" type="ORF">GCM10009765_61200</name>
</gene>
<sequence>MSVLPGAEPFVLEPDGPGDALAGVVLCHGFTGSPQSMRPWGEALATAGFPVRCPRLPGHGTRWQDLNATRWEDWYGELERAFDAMLDRFAVVVVMGLSMGGTLTIRLAEQRPTEVAGIVLVNPSLTTLRKDAKFLPVLSQVVGSVAGIGSDIKKPGVKELAYARTPLRAANSLSHLWRLARTELPKVTSPVLLYRSQIDHVVESVNSQLLLDGVRSENVTEVVLKDSYHVATLDNDAETIFAGSAEFTRKLGTEFAGASS</sequence>
<dbReference type="GO" id="GO:0016787">
    <property type="term" value="F:hydrolase activity"/>
    <property type="evidence" value="ECO:0007669"/>
    <property type="project" value="UniProtKB-KW"/>
</dbReference>
<comment type="caution">
    <text evidence="2">The sequence shown here is derived from an EMBL/GenBank/DDBJ whole genome shotgun (WGS) entry which is preliminary data.</text>
</comment>
<evidence type="ECO:0000259" key="1">
    <source>
        <dbReference type="Pfam" id="PF12146"/>
    </source>
</evidence>